<sequence length="180" mass="20495">MKTLAKCSLEDYHQMIAAGILRDRRWELLDGKIVEMSPETPLHYTTAKRGVKYLEDLLSSKADVRFNGPITLSDSEPEPDIAIVRLPESSYNDRHPGSQDIFWIIEIAKTSLKKDLEIKLAIYATAGIEEYWVLDLATKQVIVFRNPQGSQYLEEFRVVQGAITPLAFPDILVSVERLFL</sequence>
<keyword evidence="2" id="KW-0378">Hydrolase</keyword>
<dbReference type="InterPro" id="IPR011335">
    <property type="entry name" value="Restrct_endonuc-II-like"/>
</dbReference>
<keyword evidence="2" id="KW-0540">Nuclease</keyword>
<organism evidence="2 3">
    <name type="scientific">Microcystis aeruginosa DA14</name>
    <dbReference type="NCBI Taxonomy" id="1987506"/>
    <lineage>
        <taxon>Bacteria</taxon>
        <taxon>Bacillati</taxon>
        <taxon>Cyanobacteriota</taxon>
        <taxon>Cyanophyceae</taxon>
        <taxon>Oscillatoriophycideae</taxon>
        <taxon>Chroococcales</taxon>
        <taxon>Microcystaceae</taxon>
        <taxon>Microcystis</taxon>
    </lineage>
</organism>
<comment type="caution">
    <text evidence="2">The sequence shown here is derived from an EMBL/GenBank/DDBJ whole genome shotgun (WGS) entry which is preliminary data.</text>
</comment>
<dbReference type="PANTHER" id="PTHR35400">
    <property type="entry name" value="SLR1083 PROTEIN"/>
    <property type="match status" value="1"/>
</dbReference>
<gene>
    <name evidence="2" type="ORF">DWQ56_07525</name>
</gene>
<feature type="domain" description="Putative restriction endonuclease" evidence="1">
    <location>
        <begin position="9"/>
        <end position="161"/>
    </location>
</feature>
<dbReference type="EMBL" id="QQWE01000002">
    <property type="protein sequence ID" value="REJ58964.1"/>
    <property type="molecule type" value="Genomic_DNA"/>
</dbReference>
<name>A0A3E0MGK0_MICAE</name>
<proteinExistence type="predicted"/>
<dbReference type="AlphaFoldDB" id="A0A3E0MGK0"/>
<accession>A0A3E0MGK0</accession>
<keyword evidence="2" id="KW-0255">Endonuclease</keyword>
<dbReference type="InterPro" id="IPR012296">
    <property type="entry name" value="Nuclease_put_TT1808"/>
</dbReference>
<reference evidence="2 3" key="1">
    <citation type="submission" date="2017-08" db="EMBL/GenBank/DDBJ databases">
        <title>Functional genomic and metabolic studies of the symbiotic interactions of six Microcystis-dominated communities.</title>
        <authorList>
            <person name="Li Q."/>
            <person name="Lin F."/>
        </authorList>
    </citation>
    <scope>NUCLEOTIDE SEQUENCE [LARGE SCALE GENOMIC DNA]</scope>
    <source>
        <strain evidence="2">DA14</strain>
    </source>
</reference>
<evidence type="ECO:0000313" key="3">
    <source>
        <dbReference type="Proteomes" id="UP000256301"/>
    </source>
</evidence>
<dbReference type="Proteomes" id="UP000256301">
    <property type="component" value="Unassembled WGS sequence"/>
</dbReference>
<evidence type="ECO:0000313" key="2">
    <source>
        <dbReference type="EMBL" id="REJ58964.1"/>
    </source>
</evidence>
<dbReference type="Gene3D" id="3.90.1570.10">
    <property type="entry name" value="tt1808, chain A"/>
    <property type="match status" value="1"/>
</dbReference>
<evidence type="ECO:0000259" key="1">
    <source>
        <dbReference type="Pfam" id="PF05685"/>
    </source>
</evidence>
<protein>
    <submittedName>
        <fullName evidence="2">Uma2 family endonuclease</fullName>
    </submittedName>
</protein>
<dbReference type="InterPro" id="IPR008538">
    <property type="entry name" value="Uma2"/>
</dbReference>
<dbReference type="GO" id="GO:0004519">
    <property type="term" value="F:endonuclease activity"/>
    <property type="evidence" value="ECO:0007669"/>
    <property type="project" value="UniProtKB-KW"/>
</dbReference>
<dbReference type="CDD" id="cd06260">
    <property type="entry name" value="DUF820-like"/>
    <property type="match status" value="1"/>
</dbReference>
<dbReference type="SUPFAM" id="SSF52980">
    <property type="entry name" value="Restriction endonuclease-like"/>
    <property type="match status" value="1"/>
</dbReference>
<dbReference type="Pfam" id="PF05685">
    <property type="entry name" value="Uma2"/>
    <property type="match status" value="1"/>
</dbReference>
<dbReference type="PANTHER" id="PTHR35400:SF1">
    <property type="entry name" value="SLR1083 PROTEIN"/>
    <property type="match status" value="1"/>
</dbReference>